<dbReference type="PANTHER" id="PTHR34473:SF2">
    <property type="entry name" value="UPF0699 TRANSMEMBRANE PROTEIN YDBT"/>
    <property type="match status" value="1"/>
</dbReference>
<dbReference type="InterPro" id="IPR005182">
    <property type="entry name" value="YdbS-like_PH"/>
</dbReference>
<keyword evidence="1" id="KW-0472">Membrane</keyword>
<organism evidence="3 4">
    <name type="scientific">Salinicoccus jeotgali</name>
    <dbReference type="NCBI Taxonomy" id="381634"/>
    <lineage>
        <taxon>Bacteria</taxon>
        <taxon>Bacillati</taxon>
        <taxon>Bacillota</taxon>
        <taxon>Bacilli</taxon>
        <taxon>Bacillales</taxon>
        <taxon>Staphylococcaceae</taxon>
        <taxon>Salinicoccus</taxon>
    </lineage>
</organism>
<keyword evidence="1" id="KW-0812">Transmembrane</keyword>
<name>A0ABP7E9X0_9STAP</name>
<keyword evidence="4" id="KW-1185">Reference proteome</keyword>
<dbReference type="PANTHER" id="PTHR34473">
    <property type="entry name" value="UPF0699 TRANSMEMBRANE PROTEIN YDBS"/>
    <property type="match status" value="1"/>
</dbReference>
<accession>A0ABP7E9X0</accession>
<dbReference type="RefSeq" id="WP_344700772.1">
    <property type="nucleotide sequence ID" value="NZ_BAABCK010000011.1"/>
</dbReference>
<comment type="caution">
    <text evidence="3">The sequence shown here is derived from an EMBL/GenBank/DDBJ whole genome shotgun (WGS) entry which is preliminary data.</text>
</comment>
<evidence type="ECO:0000259" key="2">
    <source>
        <dbReference type="Pfam" id="PF03703"/>
    </source>
</evidence>
<feature type="transmembrane region" description="Helical" evidence="1">
    <location>
        <begin position="391"/>
        <end position="409"/>
    </location>
</feature>
<evidence type="ECO:0000313" key="4">
    <source>
        <dbReference type="Proteomes" id="UP001500920"/>
    </source>
</evidence>
<feature type="domain" description="YdbS-like PH" evidence="2">
    <location>
        <begin position="259"/>
        <end position="340"/>
    </location>
</feature>
<dbReference type="Pfam" id="PF03703">
    <property type="entry name" value="bPH_2"/>
    <property type="match status" value="3"/>
</dbReference>
<feature type="transmembrane region" description="Helical" evidence="1">
    <location>
        <begin position="44"/>
        <end position="64"/>
    </location>
</feature>
<dbReference type="InterPro" id="IPR014529">
    <property type="entry name" value="UCP026631"/>
</dbReference>
<feature type="transmembrane region" description="Helical" evidence="1">
    <location>
        <begin position="12"/>
        <end position="32"/>
    </location>
</feature>
<evidence type="ECO:0000256" key="1">
    <source>
        <dbReference type="SAM" id="Phobius"/>
    </source>
</evidence>
<sequence>MYSPQKLHPVAYLGSIVNGVRNLWIPLIIILFNSRDVIFSGEISLKYILIFISILILVIVLFGGMDFLNKYRTRFWIEAGKFIYKDGVITNREKELDIGRIQSIDFSEPIFHRMFGAVKLEIITPGDAIRIDTMKKTQAESLQRILYDEKSQAEGEAIIGASSGWPRQEAEEEPQEFTTLYLMSNRSLLLMSMTSGALGTFLALAFGFINIIGADFLLERYFDYFEGAFQSVLWAYMLAVGSFILVGYAIGILILMIKYYKYTLKMKDDDLVVEYGLIEKKHQSININRVQNIIIRDSILRRMIGYYSLAATITSDSLEGDDVEGKVEILPFIKRDDLYRITKEIFPNYHIEVPPRIVPVRGYRRYFQVMALGIFTVSAIIQYFWFDYMWAIGLALLTIVALSGFYSAYNSGYTIRDEEINLMTTSFFKRSHYIIKSEKLIEAEWAYNPFLKRSELGIITLVTAAGMMGSRATLKFIDQKDVDTIWQWAERSASNEKDITEIDHGVADS</sequence>
<gene>
    <name evidence="3" type="ORF">GCM10022378_02150</name>
</gene>
<dbReference type="PIRSF" id="PIRSF026631">
    <property type="entry name" value="UCP026631"/>
    <property type="match status" value="1"/>
</dbReference>
<feature type="transmembrane region" description="Helical" evidence="1">
    <location>
        <begin position="188"/>
        <end position="213"/>
    </location>
</feature>
<proteinExistence type="predicted"/>
<dbReference type="Proteomes" id="UP001500920">
    <property type="component" value="Unassembled WGS sequence"/>
</dbReference>
<keyword evidence="1" id="KW-1133">Transmembrane helix</keyword>
<feature type="transmembrane region" description="Helical" evidence="1">
    <location>
        <begin position="233"/>
        <end position="257"/>
    </location>
</feature>
<evidence type="ECO:0000313" key="3">
    <source>
        <dbReference type="EMBL" id="GAA3715330.1"/>
    </source>
</evidence>
<feature type="domain" description="YdbS-like PH" evidence="2">
    <location>
        <begin position="409"/>
        <end position="488"/>
    </location>
</feature>
<feature type="domain" description="YdbS-like PH" evidence="2">
    <location>
        <begin position="71"/>
        <end position="145"/>
    </location>
</feature>
<reference evidence="4" key="1">
    <citation type="journal article" date="2019" name="Int. J. Syst. Evol. Microbiol.">
        <title>The Global Catalogue of Microorganisms (GCM) 10K type strain sequencing project: providing services to taxonomists for standard genome sequencing and annotation.</title>
        <authorList>
            <consortium name="The Broad Institute Genomics Platform"/>
            <consortium name="The Broad Institute Genome Sequencing Center for Infectious Disease"/>
            <person name="Wu L."/>
            <person name="Ma J."/>
        </authorList>
    </citation>
    <scope>NUCLEOTIDE SEQUENCE [LARGE SCALE GENOMIC DNA]</scope>
    <source>
        <strain evidence="4">JCM 16981</strain>
    </source>
</reference>
<protein>
    <submittedName>
        <fullName evidence="3">PH domain-containing protein</fullName>
    </submittedName>
</protein>
<feature type="transmembrane region" description="Helical" evidence="1">
    <location>
        <begin position="366"/>
        <end position="385"/>
    </location>
</feature>
<dbReference type="EMBL" id="BAABCK010000011">
    <property type="protein sequence ID" value="GAA3715330.1"/>
    <property type="molecule type" value="Genomic_DNA"/>
</dbReference>